<protein>
    <submittedName>
        <fullName evidence="1">Protein VPRBP</fullName>
    </submittedName>
</protein>
<dbReference type="OrthoDB" id="8056091at2759"/>
<gene>
    <name evidence="1" type="ORF">RF11_07238</name>
</gene>
<sequence>MKIIDETLRKYRTYACHQNVDEIITHKLIKYAEILLNKANEKLVKTSEPQANDKTIKSAKRKHEEIKESTLFGEGLSLELSEKTNENMNGFKEFEIELKEANVCEKENFPPNILMTGNSIMKYRNDDVKRSAYKKFQMTKEIIYNGQGSNSLIKFMKDDSIMIPDKDFIYLFHKNRLFPKFCREEGKIKNLTESFNGDLVMSCIKIKNGNRKCFLWKSDGIHNNQLYVNACQTFNSLKLSQFTHDNKKIIGVDHLRMINVMDIETGKNVFTLNFPRIKSSFLDNSLQSNSDDSQILSSGVLLCSKSGHIIHLFDDYEHVRSGIFSISDAEIIYGNEQWDLRTLKIIKRLPFKNHLVLKRTHNDNMYFGYKFEHQKDRILSLSQFSKDLGFPKQYTSVELINPDTLKPIFERRLTPNFFRDYDQMSSIDISRDGSRIAAVNKLSGSNDFNCMFIVFEEGVNGQVRVEIA</sequence>
<proteinExistence type="predicted"/>
<dbReference type="InterPro" id="IPR011047">
    <property type="entry name" value="Quinoprotein_ADH-like_sf"/>
</dbReference>
<evidence type="ECO:0000313" key="1">
    <source>
        <dbReference type="EMBL" id="KII65164.1"/>
    </source>
</evidence>
<evidence type="ECO:0000313" key="2">
    <source>
        <dbReference type="Proteomes" id="UP000031668"/>
    </source>
</evidence>
<organism evidence="1 2">
    <name type="scientific">Thelohanellus kitauei</name>
    <name type="common">Myxosporean</name>
    <dbReference type="NCBI Taxonomy" id="669202"/>
    <lineage>
        <taxon>Eukaryota</taxon>
        <taxon>Metazoa</taxon>
        <taxon>Cnidaria</taxon>
        <taxon>Myxozoa</taxon>
        <taxon>Myxosporea</taxon>
        <taxon>Bivalvulida</taxon>
        <taxon>Platysporina</taxon>
        <taxon>Myxobolidae</taxon>
        <taxon>Thelohanellus</taxon>
    </lineage>
</organism>
<accession>A0A0C2IIL7</accession>
<dbReference type="AlphaFoldDB" id="A0A0C2IIL7"/>
<reference evidence="1 2" key="1">
    <citation type="journal article" date="2014" name="Genome Biol. Evol.">
        <title>The genome of the myxosporean Thelohanellus kitauei shows adaptations to nutrient acquisition within its fish host.</title>
        <authorList>
            <person name="Yang Y."/>
            <person name="Xiong J."/>
            <person name="Zhou Z."/>
            <person name="Huo F."/>
            <person name="Miao W."/>
            <person name="Ran C."/>
            <person name="Liu Y."/>
            <person name="Zhang J."/>
            <person name="Feng J."/>
            <person name="Wang M."/>
            <person name="Wang M."/>
            <person name="Wang L."/>
            <person name="Yao B."/>
        </authorList>
    </citation>
    <scope>NUCLEOTIDE SEQUENCE [LARGE SCALE GENOMIC DNA]</scope>
    <source>
        <strain evidence="1">Wuqing</strain>
    </source>
</reference>
<dbReference type="Proteomes" id="UP000031668">
    <property type="component" value="Unassembled WGS sequence"/>
</dbReference>
<dbReference type="EMBL" id="JWZT01003977">
    <property type="protein sequence ID" value="KII65164.1"/>
    <property type="molecule type" value="Genomic_DNA"/>
</dbReference>
<dbReference type="SUPFAM" id="SSF50998">
    <property type="entry name" value="Quinoprotein alcohol dehydrogenase-like"/>
    <property type="match status" value="1"/>
</dbReference>
<dbReference type="InterPro" id="IPR015943">
    <property type="entry name" value="WD40/YVTN_repeat-like_dom_sf"/>
</dbReference>
<name>A0A0C2IIL7_THEKT</name>
<comment type="caution">
    <text evidence="1">The sequence shown here is derived from an EMBL/GenBank/DDBJ whole genome shotgun (WGS) entry which is preliminary data.</text>
</comment>
<keyword evidence="2" id="KW-1185">Reference proteome</keyword>
<dbReference type="Gene3D" id="2.130.10.10">
    <property type="entry name" value="YVTN repeat-like/Quinoprotein amine dehydrogenase"/>
    <property type="match status" value="1"/>
</dbReference>